<gene>
    <name evidence="2" type="ORF">NPIL_199211</name>
</gene>
<reference evidence="2" key="1">
    <citation type="submission" date="2020-08" db="EMBL/GenBank/DDBJ databases">
        <title>Multicomponent nature underlies the extraordinary mechanical properties of spider dragline silk.</title>
        <authorList>
            <person name="Kono N."/>
            <person name="Nakamura H."/>
            <person name="Mori M."/>
            <person name="Yoshida Y."/>
            <person name="Ohtoshi R."/>
            <person name="Malay A.D."/>
            <person name="Moran D.A.P."/>
            <person name="Tomita M."/>
            <person name="Numata K."/>
            <person name="Arakawa K."/>
        </authorList>
    </citation>
    <scope>NUCLEOTIDE SEQUENCE</scope>
</reference>
<organism evidence="2 3">
    <name type="scientific">Nephila pilipes</name>
    <name type="common">Giant wood spider</name>
    <name type="synonym">Nephila maculata</name>
    <dbReference type="NCBI Taxonomy" id="299642"/>
    <lineage>
        <taxon>Eukaryota</taxon>
        <taxon>Metazoa</taxon>
        <taxon>Ecdysozoa</taxon>
        <taxon>Arthropoda</taxon>
        <taxon>Chelicerata</taxon>
        <taxon>Arachnida</taxon>
        <taxon>Araneae</taxon>
        <taxon>Araneomorphae</taxon>
        <taxon>Entelegynae</taxon>
        <taxon>Araneoidea</taxon>
        <taxon>Nephilidae</taxon>
        <taxon>Nephila</taxon>
    </lineage>
</organism>
<dbReference type="AlphaFoldDB" id="A0A8X6NM99"/>
<evidence type="ECO:0000313" key="2">
    <source>
        <dbReference type="EMBL" id="GFT20532.1"/>
    </source>
</evidence>
<feature type="compositionally biased region" description="Basic and acidic residues" evidence="1">
    <location>
        <begin position="33"/>
        <end position="44"/>
    </location>
</feature>
<evidence type="ECO:0000256" key="1">
    <source>
        <dbReference type="SAM" id="MobiDB-lite"/>
    </source>
</evidence>
<accession>A0A8X6NM99</accession>
<dbReference type="Proteomes" id="UP000887013">
    <property type="component" value="Unassembled WGS sequence"/>
</dbReference>
<comment type="caution">
    <text evidence="2">The sequence shown here is derived from an EMBL/GenBank/DDBJ whole genome shotgun (WGS) entry which is preliminary data.</text>
</comment>
<proteinExistence type="predicted"/>
<dbReference type="EMBL" id="BMAW01010795">
    <property type="protein sequence ID" value="GFT20532.1"/>
    <property type="molecule type" value="Genomic_DNA"/>
</dbReference>
<protein>
    <submittedName>
        <fullName evidence="2">Uncharacterized protein</fullName>
    </submittedName>
</protein>
<name>A0A8X6NM99_NEPPI</name>
<evidence type="ECO:0000313" key="3">
    <source>
        <dbReference type="Proteomes" id="UP000887013"/>
    </source>
</evidence>
<feature type="region of interest" description="Disordered" evidence="1">
    <location>
        <begin position="33"/>
        <end position="58"/>
    </location>
</feature>
<keyword evidence="3" id="KW-1185">Reference proteome</keyword>
<sequence length="101" mass="11502">MEQPESFYFSGTKSGELNFSVLLPLLKREAGRVNKLSKTNDRQRRKEKKKNSLKQRPLGKEEVFTNLSKLFSNSNTLIQSPRSLKVDFTKCLGVPLSVSNL</sequence>